<gene>
    <name evidence="2" type="ORF">FAD_1038</name>
</gene>
<keyword evidence="3" id="KW-1185">Reference proteome</keyword>
<organism evidence="2 3">
    <name type="scientific">Ferroplasma acidiphilum</name>
    <dbReference type="NCBI Taxonomy" id="74969"/>
    <lineage>
        <taxon>Archaea</taxon>
        <taxon>Methanobacteriati</taxon>
        <taxon>Thermoplasmatota</taxon>
        <taxon>Thermoplasmata</taxon>
        <taxon>Thermoplasmatales</taxon>
        <taxon>Ferroplasmaceae</taxon>
        <taxon>Ferroplasma</taxon>
    </lineage>
</organism>
<feature type="transmembrane region" description="Helical" evidence="1">
    <location>
        <begin position="209"/>
        <end position="235"/>
    </location>
</feature>
<keyword evidence="1" id="KW-1133">Transmembrane helix</keyword>
<dbReference type="InterPro" id="IPR036259">
    <property type="entry name" value="MFS_trans_sf"/>
</dbReference>
<feature type="transmembrane region" description="Helical" evidence="1">
    <location>
        <begin position="272"/>
        <end position="291"/>
    </location>
</feature>
<feature type="transmembrane region" description="Helical" evidence="1">
    <location>
        <begin position="140"/>
        <end position="161"/>
    </location>
</feature>
<feature type="transmembrane region" description="Helical" evidence="1">
    <location>
        <begin position="12"/>
        <end position="30"/>
    </location>
</feature>
<evidence type="ECO:0000313" key="3">
    <source>
        <dbReference type="Proteomes" id="UP000192050"/>
    </source>
</evidence>
<feature type="transmembrane region" description="Helical" evidence="1">
    <location>
        <begin position="50"/>
        <end position="70"/>
    </location>
</feature>
<dbReference type="InterPro" id="IPR052714">
    <property type="entry name" value="MFS_Exporter"/>
</dbReference>
<dbReference type="AlphaFoldDB" id="A0A1V0N4A7"/>
<evidence type="ECO:0000256" key="1">
    <source>
        <dbReference type="SAM" id="Phobius"/>
    </source>
</evidence>
<dbReference type="Gene3D" id="1.20.1250.20">
    <property type="entry name" value="MFS general substrate transporter like domains"/>
    <property type="match status" value="1"/>
</dbReference>
<evidence type="ECO:0000313" key="2">
    <source>
        <dbReference type="EMBL" id="ARD84919.1"/>
    </source>
</evidence>
<dbReference type="KEGG" id="fai:FAD_1038"/>
<keyword evidence="1" id="KW-0812">Transmembrane</keyword>
<sequence>MRVFSNNKNNNIILYITIVIVITFSTRINNNLILTTIPLISKYYLNFNSVEIGILGALAVGSAGIMSALINSKLCSENRRKLFITSIIIYLIFLPLFYFSNRYSIWVFVIISGFFFGTVMPNIISSTGTIKDKKIRERTLALYTLSLSTSLIAGPLLESYLLLYFNLYQLFLFFIPFGILAVALSFKIKFPEENRNERKKKINVFKNKGFQLSIFNNISYDTPFALILTFGGIFAKAEFNAPYSFIEILLAGFFALSFISRLILSYKHLKKLYFTTIISISITIIGLIMIYFSNNLIVYFIIICFLGIPHGLTYPTSLTALSRSFDEDEISIANTYFYAIMMLIAVIVPSISGLMVYTIGLRDTFLFFAFPVIVLFFIIIYDYKKIPGINGQS</sequence>
<dbReference type="PANTHER" id="PTHR23531:SF1">
    <property type="entry name" value="QUINOLENE RESISTANCE PROTEIN NORA"/>
    <property type="match status" value="1"/>
</dbReference>
<feature type="transmembrane region" description="Helical" evidence="1">
    <location>
        <begin position="336"/>
        <end position="359"/>
    </location>
</feature>
<dbReference type="RefSeq" id="WP_081142397.1">
    <property type="nucleotide sequence ID" value="NZ_CP015363.1"/>
</dbReference>
<dbReference type="GeneID" id="84217635"/>
<feature type="transmembrane region" description="Helical" evidence="1">
    <location>
        <begin position="297"/>
        <end position="315"/>
    </location>
</feature>
<dbReference type="OrthoDB" id="371889at2157"/>
<dbReference type="STRING" id="74969.FAD_1038"/>
<reference evidence="2 3" key="1">
    <citation type="submission" date="2011-10" db="EMBL/GenBank/DDBJ databases">
        <title>Metabolic and evolutionary patterns in the extreme acidophile Ferroplasma acidiphilum.</title>
        <authorList>
            <person name="Golyshina O.V."/>
            <person name="Kozyavkin S.A."/>
            <person name="Tatusov R.L."/>
            <person name="Slesarev A.I."/>
            <person name="Golyshin P.N."/>
        </authorList>
    </citation>
    <scope>NUCLEOTIDE SEQUENCE [LARGE SCALE GENOMIC DNA]</scope>
    <source>
        <strain evidence="3">Y</strain>
    </source>
</reference>
<feature type="transmembrane region" description="Helical" evidence="1">
    <location>
        <begin position="82"/>
        <end position="99"/>
    </location>
</feature>
<dbReference type="SUPFAM" id="SSF103473">
    <property type="entry name" value="MFS general substrate transporter"/>
    <property type="match status" value="1"/>
</dbReference>
<dbReference type="Pfam" id="PF07690">
    <property type="entry name" value="MFS_1"/>
    <property type="match status" value="1"/>
</dbReference>
<dbReference type="PANTHER" id="PTHR23531">
    <property type="entry name" value="QUINOLENE RESISTANCE PROTEIN NORA"/>
    <property type="match status" value="1"/>
</dbReference>
<feature type="transmembrane region" description="Helical" evidence="1">
    <location>
        <begin position="167"/>
        <end position="188"/>
    </location>
</feature>
<dbReference type="EMBL" id="CP015363">
    <property type="protein sequence ID" value="ARD84919.1"/>
    <property type="molecule type" value="Genomic_DNA"/>
</dbReference>
<feature type="transmembrane region" description="Helical" evidence="1">
    <location>
        <begin position="241"/>
        <end position="260"/>
    </location>
</feature>
<protein>
    <submittedName>
        <fullName evidence="2">Major facilitator superfamily permease</fullName>
    </submittedName>
</protein>
<proteinExistence type="predicted"/>
<dbReference type="Proteomes" id="UP000192050">
    <property type="component" value="Chromosome"/>
</dbReference>
<dbReference type="InterPro" id="IPR011701">
    <property type="entry name" value="MFS"/>
</dbReference>
<accession>A0A1V0N4A7</accession>
<feature type="transmembrane region" description="Helical" evidence="1">
    <location>
        <begin position="365"/>
        <end position="383"/>
    </location>
</feature>
<dbReference type="GO" id="GO:0022857">
    <property type="term" value="F:transmembrane transporter activity"/>
    <property type="evidence" value="ECO:0007669"/>
    <property type="project" value="InterPro"/>
</dbReference>
<name>A0A1V0N4A7_9ARCH</name>
<keyword evidence="1" id="KW-0472">Membrane</keyword>
<feature type="transmembrane region" description="Helical" evidence="1">
    <location>
        <begin position="105"/>
        <end position="128"/>
    </location>
</feature>